<evidence type="ECO:0000256" key="1">
    <source>
        <dbReference type="ARBA" id="ARBA00004123"/>
    </source>
</evidence>
<evidence type="ECO:0000256" key="4">
    <source>
        <dbReference type="ARBA" id="ARBA00022553"/>
    </source>
</evidence>
<organism evidence="8 9">
    <name type="scientific">Oryzias melastigma</name>
    <name type="common">Marine medaka</name>
    <dbReference type="NCBI Taxonomy" id="30732"/>
    <lineage>
        <taxon>Eukaryota</taxon>
        <taxon>Metazoa</taxon>
        <taxon>Chordata</taxon>
        <taxon>Craniata</taxon>
        <taxon>Vertebrata</taxon>
        <taxon>Euteleostomi</taxon>
        <taxon>Actinopterygii</taxon>
        <taxon>Neopterygii</taxon>
        <taxon>Teleostei</taxon>
        <taxon>Neoteleostei</taxon>
        <taxon>Acanthomorphata</taxon>
        <taxon>Ovalentaria</taxon>
        <taxon>Atherinomorphae</taxon>
        <taxon>Beloniformes</taxon>
        <taxon>Adrianichthyidae</taxon>
        <taxon>Oryziinae</taxon>
        <taxon>Oryzias</taxon>
    </lineage>
</organism>
<dbReference type="Pfam" id="PF17069">
    <property type="entry name" value="RSRP"/>
    <property type="match status" value="1"/>
</dbReference>
<feature type="compositionally biased region" description="Low complexity" evidence="7">
    <location>
        <begin position="28"/>
        <end position="55"/>
    </location>
</feature>
<evidence type="ECO:0000313" key="9">
    <source>
        <dbReference type="Proteomes" id="UP000261560"/>
    </source>
</evidence>
<feature type="compositionally biased region" description="Low complexity" evidence="7">
    <location>
        <begin position="67"/>
        <end position="79"/>
    </location>
</feature>
<feature type="compositionally biased region" description="Basic residues" evidence="7">
    <location>
        <begin position="80"/>
        <end position="97"/>
    </location>
</feature>
<accession>A0A3B3C3H7</accession>
<feature type="compositionally biased region" description="Basic residues" evidence="7">
    <location>
        <begin position="107"/>
        <end position="127"/>
    </location>
</feature>
<dbReference type="OMA" id="YGQWIPV"/>
<comment type="subcellular location">
    <subcellularLocation>
        <location evidence="1">Nucleus</location>
    </subcellularLocation>
</comment>
<dbReference type="PANTHER" id="PTHR47622">
    <property type="entry name" value="ARGININE/SERINE-RICH PROTEIN 1"/>
    <property type="match status" value="1"/>
</dbReference>
<comment type="function">
    <text evidence="6">Probably acts as a spliceosomal factor that contributes to spliceosome assembly and regulates the isoform switching of proteins such as PARP6.</text>
</comment>
<dbReference type="Proteomes" id="UP000261560">
    <property type="component" value="Unplaced"/>
</dbReference>
<feature type="compositionally biased region" description="Basic residues" evidence="7">
    <location>
        <begin position="138"/>
        <end position="152"/>
    </location>
</feature>
<evidence type="ECO:0000256" key="5">
    <source>
        <dbReference type="ARBA" id="ARBA00023242"/>
    </source>
</evidence>
<dbReference type="GeneTree" id="ENSGT00730000112145"/>
<dbReference type="PaxDb" id="30732-ENSOMEP00000012501"/>
<protein>
    <recommendedName>
        <fullName evidence="3">Arginine/serine-rich protein 1</fullName>
    </recommendedName>
</protein>
<feature type="compositionally biased region" description="Low complexity" evidence="7">
    <location>
        <begin position="279"/>
        <end position="292"/>
    </location>
</feature>
<feature type="region of interest" description="Disordered" evidence="7">
    <location>
        <begin position="222"/>
        <end position="297"/>
    </location>
</feature>
<dbReference type="GO" id="GO:0005634">
    <property type="term" value="C:nucleus"/>
    <property type="evidence" value="ECO:0007669"/>
    <property type="project" value="UniProtKB-SubCell"/>
</dbReference>
<keyword evidence="9" id="KW-1185">Reference proteome</keyword>
<comment type="similarity">
    <text evidence="2">Belongs to the RSRP family.</text>
</comment>
<keyword evidence="4" id="KW-0597">Phosphoprotein</keyword>
<dbReference type="InterPro" id="IPR029656">
    <property type="entry name" value="RSRP1"/>
</dbReference>
<evidence type="ECO:0000256" key="2">
    <source>
        <dbReference type="ARBA" id="ARBA00009534"/>
    </source>
</evidence>
<evidence type="ECO:0000313" key="8">
    <source>
        <dbReference type="Ensembl" id="ENSOMEP00000012501.1"/>
    </source>
</evidence>
<sequence length="319" mass="36661">MAEQVNSHSAMAKARHTDGLNVIFDQKSPGSSHSRSRSRSSSSSSSRSSRSSGSGHYKRRGRRDRSSSSSSSCSTSRSRSSSRSRSRSHPRCRRRSSCCRCDEHKGRSGRRHYRRSPSRRYRAHSRSYSRSPSPDRYYRRRRYSRSRSRSLGRWRQYRRPVSPLRFRFSPSPYRTYRSRSRSPVRSVSLSLDEKRRLLEAAKANAMKILGVEKIELPESVKPILSEEPEPRPLSPEPPFRRRHVSERTGPQDRDVDPDVSSPMMSPKRHIAFSTNNSMAKPTAAAPSPAKLTSRVDSYESRKPYGSWIPIDVKTLYVKI</sequence>
<evidence type="ECO:0000256" key="6">
    <source>
        <dbReference type="ARBA" id="ARBA00034666"/>
    </source>
</evidence>
<feature type="region of interest" description="Disordered" evidence="7">
    <location>
        <begin position="1"/>
        <end position="152"/>
    </location>
</feature>
<dbReference type="AlphaFoldDB" id="A0A3B3C3H7"/>
<reference evidence="8" key="2">
    <citation type="submission" date="2025-09" db="UniProtKB">
        <authorList>
            <consortium name="Ensembl"/>
        </authorList>
    </citation>
    <scope>IDENTIFICATION</scope>
</reference>
<dbReference type="STRING" id="30732.ENSOMEP00000012501"/>
<name>A0A3B3C3H7_ORYME</name>
<proteinExistence type="inferred from homology"/>
<feature type="compositionally biased region" description="Basic and acidic residues" evidence="7">
    <location>
        <begin position="245"/>
        <end position="256"/>
    </location>
</feature>
<reference evidence="8" key="1">
    <citation type="submission" date="2025-08" db="UniProtKB">
        <authorList>
            <consortium name="Ensembl"/>
        </authorList>
    </citation>
    <scope>IDENTIFICATION</scope>
</reference>
<evidence type="ECO:0000256" key="3">
    <source>
        <dbReference type="ARBA" id="ARBA00018147"/>
    </source>
</evidence>
<dbReference type="PANTHER" id="PTHR47622:SF1">
    <property type="entry name" value="ARGININE_SERINE-RICH PROTEIN 1"/>
    <property type="match status" value="1"/>
</dbReference>
<evidence type="ECO:0000256" key="7">
    <source>
        <dbReference type="SAM" id="MobiDB-lite"/>
    </source>
</evidence>
<keyword evidence="5" id="KW-0539">Nucleus</keyword>
<dbReference type="Ensembl" id="ENSOMET00000019960.1">
    <property type="protein sequence ID" value="ENSOMEP00000012501.1"/>
    <property type="gene ID" value="ENSOMEG00000013875.1"/>
</dbReference>